<dbReference type="Pfam" id="PF19250">
    <property type="entry name" value="DUF5898"/>
    <property type="match status" value="1"/>
</dbReference>
<gene>
    <name evidence="2" type="ORF">pneo_cds_294</name>
</gene>
<dbReference type="RefSeq" id="YP_009481904.1">
    <property type="nucleotide sequence ID" value="NC_037666.1"/>
</dbReference>
<dbReference type="InterPro" id="IPR045417">
    <property type="entry name" value="DUF5898"/>
</dbReference>
<protein>
    <recommendedName>
        <fullName evidence="1">DUF5898 domain-containing protein</fullName>
    </recommendedName>
</protein>
<dbReference type="PANTHER" id="PTHR34871">
    <property type="entry name" value="DUF5898 DOMAIN-CONTAINING PROTEIN"/>
    <property type="match status" value="1"/>
</dbReference>
<accession>A0A2U7UBQ8</accession>
<feature type="domain" description="DUF5898" evidence="1">
    <location>
        <begin position="330"/>
        <end position="464"/>
    </location>
</feature>
<organism evidence="2">
    <name type="scientific">Pandoravirus neocaledonia</name>
    <dbReference type="NCBI Taxonomy" id="2107708"/>
    <lineage>
        <taxon>Viruses</taxon>
        <taxon>Pandoravirus</taxon>
    </lineage>
</organism>
<reference evidence="2" key="1">
    <citation type="journal article" date="2018" name="Nat. Commun.">
        <title>Diversity and evolution of the emerging Pandoraviridae family.</title>
        <authorList>
            <person name="Legendre M."/>
            <person name="Fabre E."/>
            <person name="Poirot O."/>
            <person name="Jeudy S."/>
            <person name="Lartigue A."/>
            <person name="Alempic J.M."/>
            <person name="Beucher L."/>
            <person name="Philippe N."/>
            <person name="Bertaux L."/>
            <person name="Christo-Foroux E."/>
            <person name="Labadie K."/>
            <person name="Coute Y."/>
            <person name="Abergel C."/>
            <person name="Claverie J.M."/>
        </authorList>
    </citation>
    <scope>NUCLEOTIDE SEQUENCE [LARGE SCALE GENOMIC DNA]</scope>
    <source>
        <strain evidence="2">Neocaledonia</strain>
    </source>
</reference>
<dbReference type="EMBL" id="MG011690">
    <property type="protein sequence ID" value="AVK75901.1"/>
    <property type="molecule type" value="Genomic_DNA"/>
</dbReference>
<dbReference type="GeneID" id="36842614"/>
<sequence length="539" mass="57802">MDPIKRAKVATLIAGLPAEAIAELAKSGYASVGLLGLPPVDRPRASRGRRTNKAPHIALTECAFGCNPTVPLCETHHSVTWAHVNLLHTWHIATKELVAHATRDVLADTGLSDRLDFFLCGFDLFRPRRDLYCLFRVAKDDTERQGPFVGAVLAAEGDAANSPRVWSQVYDLLCMFKAYHGATAPLVVLSTYARWRVFWLQGDTASSSLPAGATAQGTAVERLCAGPIMDRADPLLVHTIATALHRMDAQVSLDPDGAPMSSPGEMRLAAKVSTSDKGVQWIGYRVHRCTPTGGNRSYVAHKPRAIDGGTKAHGANDRGDTVCHYVLTQDLGAGGDGHAWRARALCENVGTNNGTVVGDPSADDVVIKFGHESTDLQPGDEGDVTSGGCIWREATAWRLVWGEGRARAICLCGWPALVMPYASPLARDATEAAERGVVPRVLRAIESMAAKGLCHDDLHWRHVGWVGSPIDRERGADGQDAAIIVDTVDDGGQVVFFDLARVSLRLPDKAARRMKKALGLCCATTPATVVDRCGASYSG</sequence>
<dbReference type="PANTHER" id="PTHR34871:SF1">
    <property type="entry name" value="DUF5898 DOMAIN-CONTAINING PROTEIN"/>
    <property type="match status" value="1"/>
</dbReference>
<evidence type="ECO:0000313" key="2">
    <source>
        <dbReference type="EMBL" id="AVK75901.1"/>
    </source>
</evidence>
<proteinExistence type="predicted"/>
<dbReference type="Proteomes" id="UP000249287">
    <property type="component" value="Segment"/>
</dbReference>
<name>A0A2U7UBQ8_9VIRU</name>
<dbReference type="KEGG" id="vg:36842614"/>
<evidence type="ECO:0000259" key="1">
    <source>
        <dbReference type="Pfam" id="PF19250"/>
    </source>
</evidence>